<keyword evidence="4" id="KW-1133">Transmembrane helix</keyword>
<evidence type="ECO:0000259" key="5">
    <source>
        <dbReference type="PROSITE" id="PS51352"/>
    </source>
</evidence>
<protein>
    <submittedName>
        <fullName evidence="6">TlpA disulfide reductase family protein</fullName>
    </submittedName>
</protein>
<reference evidence="6" key="1">
    <citation type="submission" date="2023-08" db="EMBL/GenBank/DDBJ databases">
        <authorList>
            <person name="Messyasz A."/>
            <person name="Mannisto M.K."/>
            <person name="Kerkhof L.J."/>
            <person name="Haggblom M."/>
        </authorList>
    </citation>
    <scope>NUCLEOTIDE SEQUENCE</scope>
    <source>
        <strain evidence="6">X5P6</strain>
    </source>
</reference>
<keyword evidence="4" id="KW-0812">Transmembrane</keyword>
<feature type="domain" description="Thioredoxin" evidence="5">
    <location>
        <begin position="35"/>
        <end position="173"/>
    </location>
</feature>
<dbReference type="InterPro" id="IPR013740">
    <property type="entry name" value="Redoxin"/>
</dbReference>
<evidence type="ECO:0000256" key="2">
    <source>
        <dbReference type="ARBA" id="ARBA00022748"/>
    </source>
</evidence>
<dbReference type="RefSeq" id="WP_353067235.1">
    <property type="nucleotide sequence ID" value="NZ_CP132942.1"/>
</dbReference>
<dbReference type="Pfam" id="PF08534">
    <property type="entry name" value="Redoxin"/>
    <property type="match status" value="1"/>
</dbReference>
<accession>A0AAU7ZWL3</accession>
<evidence type="ECO:0000313" key="6">
    <source>
        <dbReference type="EMBL" id="XCB35309.1"/>
    </source>
</evidence>
<evidence type="ECO:0000256" key="4">
    <source>
        <dbReference type="SAM" id="Phobius"/>
    </source>
</evidence>
<dbReference type="AlphaFoldDB" id="A0AAU7ZWL3"/>
<comment type="subcellular location">
    <subcellularLocation>
        <location evidence="1">Cell envelope</location>
    </subcellularLocation>
</comment>
<name>A0AAU7ZWL3_9BACT</name>
<feature type="transmembrane region" description="Helical" evidence="4">
    <location>
        <begin position="5"/>
        <end position="25"/>
    </location>
</feature>
<keyword evidence="2" id="KW-0201">Cytochrome c-type biogenesis</keyword>
<dbReference type="CDD" id="cd02966">
    <property type="entry name" value="TlpA_like_family"/>
    <property type="match status" value="1"/>
</dbReference>
<dbReference type="InterPro" id="IPR050553">
    <property type="entry name" value="Thioredoxin_ResA/DsbE_sf"/>
</dbReference>
<dbReference type="GO" id="GO:0017004">
    <property type="term" value="P:cytochrome complex assembly"/>
    <property type="evidence" value="ECO:0007669"/>
    <property type="project" value="UniProtKB-KW"/>
</dbReference>
<dbReference type="SUPFAM" id="SSF52833">
    <property type="entry name" value="Thioredoxin-like"/>
    <property type="match status" value="1"/>
</dbReference>
<organism evidence="6">
    <name type="scientific">Tunturiibacter psychrotolerans</name>
    <dbReference type="NCBI Taxonomy" id="3069686"/>
    <lineage>
        <taxon>Bacteria</taxon>
        <taxon>Pseudomonadati</taxon>
        <taxon>Acidobacteriota</taxon>
        <taxon>Terriglobia</taxon>
        <taxon>Terriglobales</taxon>
        <taxon>Acidobacteriaceae</taxon>
        <taxon>Tunturiibacter</taxon>
    </lineage>
</organism>
<reference evidence="6" key="2">
    <citation type="journal article" date="2024" name="Environ. Microbiol.">
        <title>Genome analysis and description of Tunturibacter gen. nov. expands the diversity of Terriglobia in tundra soils.</title>
        <authorList>
            <person name="Messyasz A."/>
            <person name="Mannisto M.K."/>
            <person name="Kerkhof L.J."/>
            <person name="Haggblom M.M."/>
        </authorList>
    </citation>
    <scope>NUCLEOTIDE SEQUENCE</scope>
    <source>
        <strain evidence="6">X5P6</strain>
    </source>
</reference>
<evidence type="ECO:0000256" key="3">
    <source>
        <dbReference type="ARBA" id="ARBA00023284"/>
    </source>
</evidence>
<dbReference type="PROSITE" id="PS00194">
    <property type="entry name" value="THIOREDOXIN_1"/>
    <property type="match status" value="1"/>
</dbReference>
<dbReference type="KEGG" id="tpsc:RBB77_10550"/>
<dbReference type="GO" id="GO:0030313">
    <property type="term" value="C:cell envelope"/>
    <property type="evidence" value="ECO:0007669"/>
    <property type="project" value="UniProtKB-SubCell"/>
</dbReference>
<dbReference type="InterPro" id="IPR017937">
    <property type="entry name" value="Thioredoxin_CS"/>
</dbReference>
<proteinExistence type="predicted"/>
<evidence type="ECO:0000256" key="1">
    <source>
        <dbReference type="ARBA" id="ARBA00004196"/>
    </source>
</evidence>
<dbReference type="InterPro" id="IPR013766">
    <property type="entry name" value="Thioredoxin_domain"/>
</dbReference>
<dbReference type="PANTHER" id="PTHR42852">
    <property type="entry name" value="THIOL:DISULFIDE INTERCHANGE PROTEIN DSBE"/>
    <property type="match status" value="1"/>
</dbReference>
<gene>
    <name evidence="6" type="ORF">RBB77_10550</name>
</gene>
<keyword evidence="4" id="KW-0472">Membrane</keyword>
<dbReference type="PROSITE" id="PS51352">
    <property type="entry name" value="THIOREDOXIN_2"/>
    <property type="match status" value="1"/>
</dbReference>
<dbReference type="GO" id="GO:0016491">
    <property type="term" value="F:oxidoreductase activity"/>
    <property type="evidence" value="ECO:0007669"/>
    <property type="project" value="InterPro"/>
</dbReference>
<dbReference type="EMBL" id="CP132942">
    <property type="protein sequence ID" value="XCB35309.1"/>
    <property type="molecule type" value="Genomic_DNA"/>
</dbReference>
<keyword evidence="3" id="KW-0676">Redox-active center</keyword>
<sequence length="185" mass="20522">MRSRWIRYVMGVVAFAGVSWAWYFATGRSGEIAPAAERRVMPELVMRQLDGGTWRMAEHRGQVVLVNYWASWCGPCWEETPGLIRLSKELGPQGLAVVGVAVDEGGTAKVKKFVEEFRVPYPVALPEPGSQMAYGMAGVPTTILIDRMGRVAKTYVGAVRQDDFEKDVQELLREGETKVVSSIGR</sequence>
<dbReference type="PANTHER" id="PTHR42852:SF18">
    <property type="entry name" value="CHROMOSOME UNDETERMINED SCAFFOLD_47, WHOLE GENOME SHOTGUN SEQUENCE"/>
    <property type="match status" value="1"/>
</dbReference>
<dbReference type="Gene3D" id="3.40.30.10">
    <property type="entry name" value="Glutaredoxin"/>
    <property type="match status" value="1"/>
</dbReference>
<dbReference type="InterPro" id="IPR036249">
    <property type="entry name" value="Thioredoxin-like_sf"/>
</dbReference>